<gene>
    <name evidence="1" type="ORF">KKC1_07200</name>
</gene>
<feature type="non-terminal residue" evidence="1">
    <location>
        <position position="35"/>
    </location>
</feature>
<name>A0A1Z5HPV4_9FIRM</name>
<dbReference type="AlphaFoldDB" id="A0A1Z5HPV4"/>
<dbReference type="Proteomes" id="UP000197032">
    <property type="component" value="Unassembled WGS sequence"/>
</dbReference>
<organism evidence="1 2">
    <name type="scientific">Calderihabitans maritimus</name>
    <dbReference type="NCBI Taxonomy" id="1246530"/>
    <lineage>
        <taxon>Bacteria</taxon>
        <taxon>Bacillati</taxon>
        <taxon>Bacillota</taxon>
        <taxon>Clostridia</taxon>
        <taxon>Neomoorellales</taxon>
        <taxon>Calderihabitantaceae</taxon>
        <taxon>Calderihabitans</taxon>
    </lineage>
</organism>
<evidence type="ECO:0000313" key="2">
    <source>
        <dbReference type="Proteomes" id="UP000197032"/>
    </source>
</evidence>
<comment type="caution">
    <text evidence="1">The sequence shown here is derived from an EMBL/GenBank/DDBJ whole genome shotgun (WGS) entry which is preliminary data.</text>
</comment>
<accession>A0A1Z5HPV4</accession>
<evidence type="ECO:0000313" key="1">
    <source>
        <dbReference type="EMBL" id="GAW91559.1"/>
    </source>
</evidence>
<dbReference type="EMBL" id="BDGJ01000020">
    <property type="protein sequence ID" value="GAW91559.1"/>
    <property type="molecule type" value="Genomic_DNA"/>
</dbReference>
<sequence length="35" mass="3839">MDLKQVRETAREKLKGYCRVCPVCDGRACAGEVPG</sequence>
<reference evidence="2" key="1">
    <citation type="journal article" date="2017" name="Appl. Environ. Microbiol.">
        <title>Genomic analysis of Calderihabitans maritimus KKC1, a thermophilic hydrogenogenic carboxydotrophic bacterium isolated from marine sediment.</title>
        <authorList>
            <person name="Omae K."/>
            <person name="Yoneda Y."/>
            <person name="Fukuyama Y."/>
            <person name="Yoshida T."/>
            <person name="Sako Y."/>
        </authorList>
    </citation>
    <scope>NUCLEOTIDE SEQUENCE [LARGE SCALE GENOMIC DNA]</scope>
    <source>
        <strain evidence="2">KKC1</strain>
    </source>
</reference>
<proteinExistence type="predicted"/>
<keyword evidence="2" id="KW-1185">Reference proteome</keyword>
<protein>
    <submittedName>
        <fullName evidence="1">FMN-dependent family dehydrogenase</fullName>
    </submittedName>
</protein>